<dbReference type="EMBL" id="PEGB01000019">
    <property type="protein sequence ID" value="RLU05645.1"/>
    <property type="molecule type" value="Genomic_DNA"/>
</dbReference>
<proteinExistence type="inferred from homology"/>
<evidence type="ECO:0000313" key="8">
    <source>
        <dbReference type="Proteomes" id="UP000282672"/>
    </source>
</evidence>
<comment type="caution">
    <text evidence="6">The sequence shown here is derived from an EMBL/GenBank/DDBJ whole genome shotgun (WGS) entry which is preliminary data.</text>
</comment>
<dbReference type="GO" id="GO:0005829">
    <property type="term" value="C:cytosol"/>
    <property type="evidence" value="ECO:0007669"/>
    <property type="project" value="TreeGrafter"/>
</dbReference>
<keyword evidence="7" id="KW-1185">Reference proteome</keyword>
<dbReference type="PANTHER" id="PTHR11066">
    <property type="entry name" value="ACYL-COA THIOESTERASE"/>
    <property type="match status" value="1"/>
</dbReference>
<evidence type="ECO:0000256" key="1">
    <source>
        <dbReference type="ARBA" id="ARBA00006538"/>
    </source>
</evidence>
<dbReference type="Gene3D" id="2.40.160.210">
    <property type="entry name" value="Acyl-CoA thioesterase, double hotdog domain"/>
    <property type="match status" value="1"/>
</dbReference>
<dbReference type="InterPro" id="IPR049450">
    <property type="entry name" value="ACOT8-like_C"/>
</dbReference>
<reference evidence="7 8" key="1">
    <citation type="journal article" date="2018" name="Front. Microbiol.">
        <title>Discovery of Phloeophagus Beetles as a Source of Pseudomonas Strains That Produce Potentially New Bioactive Substances and Description of Pseudomonas bohemica sp. nov.</title>
        <authorList>
            <person name="Saati-Santamaria Z."/>
            <person name="Lopez-Mondejar R."/>
            <person name="Jimenez-Gomez A."/>
            <person name="Diez-Mendez A."/>
            <person name="Vetrovsky T."/>
            <person name="Igual J.M."/>
            <person name="Velazquez E."/>
            <person name="Kolarik M."/>
            <person name="Rivas R."/>
            <person name="Garcia-Fraile P."/>
        </authorList>
    </citation>
    <scope>NUCLEOTIDE SEQUENCE [LARGE SCALE GENOMIC DNA]</scope>
    <source>
        <strain evidence="6 8">A2-NA12</strain>
        <strain evidence="5 7">A2-NA13</strain>
    </source>
</reference>
<sequence>MRFSDLLDAVRSQPQALSIPAEWGQGRASFGGLIAALQYEAMRAKVPAERPVRSLAITFVGPVEPDVPVSFEVDVLREGKAVSQVLGRAMQKGQVVTLMQGSFGASRESAVAVPAQPAPVMKHWDECQELPYIKGVTPEFMRYLAMRWSVGGLPFTGNTSREMGGWVRLRGEVHEAVREKVREEALSEAYILALVDAWPPALLPHLRKPAAGSTLTWTIEFVQPLLALNTLDWCKYLAQIEHAADGYGHVAAKLWSADGRLIAMSRQTVTIFA</sequence>
<dbReference type="GO" id="GO:0047617">
    <property type="term" value="F:fatty acyl-CoA hydrolase activity"/>
    <property type="evidence" value="ECO:0007669"/>
    <property type="project" value="InterPro"/>
</dbReference>
<dbReference type="InterPro" id="IPR029069">
    <property type="entry name" value="HotDog_dom_sf"/>
</dbReference>
<dbReference type="AlphaFoldDB" id="A0A3L8CZV8"/>
<dbReference type="EMBL" id="PEGA01000004">
    <property type="protein sequence ID" value="RLU13610.1"/>
    <property type="molecule type" value="Genomic_DNA"/>
</dbReference>
<dbReference type="Proteomes" id="UP000282140">
    <property type="component" value="Unassembled WGS sequence"/>
</dbReference>
<name>A0A3L8CZV8_9PSED</name>
<dbReference type="RefSeq" id="WP_121731507.1">
    <property type="nucleotide sequence ID" value="NZ_PEGA01000004.1"/>
</dbReference>
<feature type="domain" description="Acyl-CoA thioesterase-like C-terminal" evidence="4">
    <location>
        <begin position="125"/>
        <end position="270"/>
    </location>
</feature>
<evidence type="ECO:0000259" key="3">
    <source>
        <dbReference type="Pfam" id="PF13622"/>
    </source>
</evidence>
<dbReference type="InterPro" id="IPR049449">
    <property type="entry name" value="TesB_ACOT8-like_N"/>
</dbReference>
<gene>
    <name evidence="6" type="ORF">CS076_05890</name>
    <name evidence="5" type="ORF">CS078_23655</name>
</gene>
<dbReference type="Proteomes" id="UP000282672">
    <property type="component" value="Unassembled WGS sequence"/>
</dbReference>
<dbReference type="InterPro" id="IPR042171">
    <property type="entry name" value="Acyl-CoA_hotdog"/>
</dbReference>
<protein>
    <submittedName>
        <fullName evidence="6">Acyl-CoA thioesterase II</fullName>
    </submittedName>
</protein>
<dbReference type="InterPro" id="IPR003703">
    <property type="entry name" value="Acyl_CoA_thio"/>
</dbReference>
<dbReference type="GO" id="GO:0009062">
    <property type="term" value="P:fatty acid catabolic process"/>
    <property type="evidence" value="ECO:0007669"/>
    <property type="project" value="TreeGrafter"/>
</dbReference>
<dbReference type="GO" id="GO:0006637">
    <property type="term" value="P:acyl-CoA metabolic process"/>
    <property type="evidence" value="ECO:0007669"/>
    <property type="project" value="InterPro"/>
</dbReference>
<evidence type="ECO:0000313" key="6">
    <source>
        <dbReference type="EMBL" id="RLU13610.1"/>
    </source>
</evidence>
<evidence type="ECO:0000259" key="4">
    <source>
        <dbReference type="Pfam" id="PF20789"/>
    </source>
</evidence>
<accession>A0A3L8CZV8</accession>
<dbReference type="Pfam" id="PF13622">
    <property type="entry name" value="4HBT_3"/>
    <property type="match status" value="1"/>
</dbReference>
<dbReference type="SUPFAM" id="SSF54637">
    <property type="entry name" value="Thioesterase/thiol ester dehydrase-isomerase"/>
    <property type="match status" value="2"/>
</dbReference>
<evidence type="ECO:0000313" key="7">
    <source>
        <dbReference type="Proteomes" id="UP000282140"/>
    </source>
</evidence>
<dbReference type="Pfam" id="PF20789">
    <property type="entry name" value="4HBT_3C"/>
    <property type="match status" value="1"/>
</dbReference>
<evidence type="ECO:0000256" key="2">
    <source>
        <dbReference type="ARBA" id="ARBA00022801"/>
    </source>
</evidence>
<feature type="domain" description="Acyl-CoA thioesterase-like N-terminal HotDog" evidence="3">
    <location>
        <begin position="20"/>
        <end position="104"/>
    </location>
</feature>
<comment type="similarity">
    <text evidence="1">Belongs to the C/M/P thioester hydrolase family.</text>
</comment>
<keyword evidence="2" id="KW-0378">Hydrolase</keyword>
<dbReference type="CDD" id="cd03445">
    <property type="entry name" value="Thioesterase_II_repeat2"/>
    <property type="match status" value="1"/>
</dbReference>
<dbReference type="PANTHER" id="PTHR11066:SF34">
    <property type="entry name" value="ACYL-COENZYME A THIOESTERASE 8"/>
    <property type="match status" value="1"/>
</dbReference>
<organism evidence="6 8">
    <name type="scientific">Pseudomonas prosekii</name>
    <dbReference type="NCBI Taxonomy" id="1148509"/>
    <lineage>
        <taxon>Bacteria</taxon>
        <taxon>Pseudomonadati</taxon>
        <taxon>Pseudomonadota</taxon>
        <taxon>Gammaproteobacteria</taxon>
        <taxon>Pseudomonadales</taxon>
        <taxon>Pseudomonadaceae</taxon>
        <taxon>Pseudomonas</taxon>
    </lineage>
</organism>
<evidence type="ECO:0000313" key="5">
    <source>
        <dbReference type="EMBL" id="RLU05645.1"/>
    </source>
</evidence>